<name>A0AAN6TWC0_9PEZI</name>
<evidence type="ECO:0000313" key="4">
    <source>
        <dbReference type="Proteomes" id="UP001302602"/>
    </source>
</evidence>
<gene>
    <name evidence="3" type="ORF">N657DRAFT_673183</name>
</gene>
<feature type="region of interest" description="Disordered" evidence="1">
    <location>
        <begin position="1"/>
        <end position="24"/>
    </location>
</feature>
<sequence>MSTSITLQPAQGMESKPPTADTTPSFTSFPHLPLEIRFMIWELCLPRRIIQFSVLALIHHRHHHPDRNTNDNMNSRIPMVTLATLLRKHHARPCRIAQVCRESRAAVLSLRRSAEVLDLPWLGQGVWFDPRTDTVLLDCDVFERYRDIWEEVRSKLSYGSGAWPGRERGVQIGFSAPLFGWHRSRPGTADVSAQDDDVVAPAATDTEDGKFRARQREWPVVMNTVYLDVTSAEACGTGLFGLFGEEQAIFIDLHNDRQLELLKGIPRSMSGLFPIQRTIERCWTGWKAYKSQSRAVSRTLVNGRSTRQTRLPHPCYQGAAQAEEDKEKVFNP</sequence>
<dbReference type="GeneID" id="87832443"/>
<dbReference type="AlphaFoldDB" id="A0AAN6TWC0"/>
<dbReference type="Pfam" id="PF20150">
    <property type="entry name" value="2EXR"/>
    <property type="match status" value="1"/>
</dbReference>
<proteinExistence type="predicted"/>
<organism evidence="3 4">
    <name type="scientific">Parathielavia appendiculata</name>
    <dbReference type="NCBI Taxonomy" id="2587402"/>
    <lineage>
        <taxon>Eukaryota</taxon>
        <taxon>Fungi</taxon>
        <taxon>Dikarya</taxon>
        <taxon>Ascomycota</taxon>
        <taxon>Pezizomycotina</taxon>
        <taxon>Sordariomycetes</taxon>
        <taxon>Sordariomycetidae</taxon>
        <taxon>Sordariales</taxon>
        <taxon>Chaetomiaceae</taxon>
        <taxon>Parathielavia</taxon>
    </lineage>
</organism>
<dbReference type="EMBL" id="MU853232">
    <property type="protein sequence ID" value="KAK4121963.1"/>
    <property type="molecule type" value="Genomic_DNA"/>
</dbReference>
<reference evidence="3" key="1">
    <citation type="journal article" date="2023" name="Mol. Phylogenet. Evol.">
        <title>Genome-scale phylogeny and comparative genomics of the fungal order Sordariales.</title>
        <authorList>
            <person name="Hensen N."/>
            <person name="Bonometti L."/>
            <person name="Westerberg I."/>
            <person name="Brannstrom I.O."/>
            <person name="Guillou S."/>
            <person name="Cros-Aarteil S."/>
            <person name="Calhoun S."/>
            <person name="Haridas S."/>
            <person name="Kuo A."/>
            <person name="Mondo S."/>
            <person name="Pangilinan J."/>
            <person name="Riley R."/>
            <person name="LaButti K."/>
            <person name="Andreopoulos B."/>
            <person name="Lipzen A."/>
            <person name="Chen C."/>
            <person name="Yan M."/>
            <person name="Daum C."/>
            <person name="Ng V."/>
            <person name="Clum A."/>
            <person name="Steindorff A."/>
            <person name="Ohm R.A."/>
            <person name="Martin F."/>
            <person name="Silar P."/>
            <person name="Natvig D.O."/>
            <person name="Lalanne C."/>
            <person name="Gautier V."/>
            <person name="Ament-Velasquez S.L."/>
            <person name="Kruys A."/>
            <person name="Hutchinson M.I."/>
            <person name="Powell A.J."/>
            <person name="Barry K."/>
            <person name="Miller A.N."/>
            <person name="Grigoriev I.V."/>
            <person name="Debuchy R."/>
            <person name="Gladieux P."/>
            <person name="Hiltunen Thoren M."/>
            <person name="Johannesson H."/>
        </authorList>
    </citation>
    <scope>NUCLEOTIDE SEQUENCE</scope>
    <source>
        <strain evidence="3">CBS 731.68</strain>
    </source>
</reference>
<evidence type="ECO:0000259" key="2">
    <source>
        <dbReference type="Pfam" id="PF20150"/>
    </source>
</evidence>
<feature type="domain" description="2EXR" evidence="2">
    <location>
        <begin position="26"/>
        <end position="135"/>
    </location>
</feature>
<dbReference type="PANTHER" id="PTHR35910:SF6">
    <property type="entry name" value="2EXR DOMAIN-CONTAINING PROTEIN"/>
    <property type="match status" value="1"/>
</dbReference>
<dbReference type="PANTHER" id="PTHR35910">
    <property type="entry name" value="2EXR DOMAIN-CONTAINING PROTEIN"/>
    <property type="match status" value="1"/>
</dbReference>
<evidence type="ECO:0000256" key="1">
    <source>
        <dbReference type="SAM" id="MobiDB-lite"/>
    </source>
</evidence>
<protein>
    <recommendedName>
        <fullName evidence="2">2EXR domain-containing protein</fullName>
    </recommendedName>
</protein>
<accession>A0AAN6TWC0</accession>
<dbReference type="Proteomes" id="UP001302602">
    <property type="component" value="Unassembled WGS sequence"/>
</dbReference>
<dbReference type="InterPro" id="IPR045518">
    <property type="entry name" value="2EXR"/>
</dbReference>
<keyword evidence="4" id="KW-1185">Reference proteome</keyword>
<reference evidence="3" key="2">
    <citation type="submission" date="2023-05" db="EMBL/GenBank/DDBJ databases">
        <authorList>
            <consortium name="Lawrence Berkeley National Laboratory"/>
            <person name="Steindorff A."/>
            <person name="Hensen N."/>
            <person name="Bonometti L."/>
            <person name="Westerberg I."/>
            <person name="Brannstrom I.O."/>
            <person name="Guillou S."/>
            <person name="Cros-Aarteil S."/>
            <person name="Calhoun S."/>
            <person name="Haridas S."/>
            <person name="Kuo A."/>
            <person name="Mondo S."/>
            <person name="Pangilinan J."/>
            <person name="Riley R."/>
            <person name="Labutti K."/>
            <person name="Andreopoulos B."/>
            <person name="Lipzen A."/>
            <person name="Chen C."/>
            <person name="Yanf M."/>
            <person name="Daum C."/>
            <person name="Ng V."/>
            <person name="Clum A."/>
            <person name="Ohm R."/>
            <person name="Martin F."/>
            <person name="Silar P."/>
            <person name="Natvig D."/>
            <person name="Lalanne C."/>
            <person name="Gautier V."/>
            <person name="Ament-Velasquez S.L."/>
            <person name="Kruys A."/>
            <person name="Hutchinson M.I."/>
            <person name="Powell A.J."/>
            <person name="Barry K."/>
            <person name="Miller A.N."/>
            <person name="Grigoriev I.V."/>
            <person name="Debuchy R."/>
            <person name="Gladieux P."/>
            <person name="Thoren M.H."/>
            <person name="Johannesson H."/>
        </authorList>
    </citation>
    <scope>NUCLEOTIDE SEQUENCE</scope>
    <source>
        <strain evidence="3">CBS 731.68</strain>
    </source>
</reference>
<evidence type="ECO:0000313" key="3">
    <source>
        <dbReference type="EMBL" id="KAK4121963.1"/>
    </source>
</evidence>
<dbReference type="RefSeq" id="XP_062645734.1">
    <property type="nucleotide sequence ID" value="XM_062795675.1"/>
</dbReference>
<comment type="caution">
    <text evidence="3">The sequence shown here is derived from an EMBL/GenBank/DDBJ whole genome shotgun (WGS) entry which is preliminary data.</text>
</comment>